<dbReference type="GO" id="GO:0008168">
    <property type="term" value="F:methyltransferase activity"/>
    <property type="evidence" value="ECO:0007669"/>
    <property type="project" value="UniProtKB-KW"/>
</dbReference>
<dbReference type="CDD" id="cd02440">
    <property type="entry name" value="AdoMet_MTases"/>
    <property type="match status" value="1"/>
</dbReference>
<dbReference type="Pfam" id="PF13649">
    <property type="entry name" value="Methyltransf_25"/>
    <property type="match status" value="1"/>
</dbReference>
<dbReference type="EMBL" id="RBVX01000034">
    <property type="protein sequence ID" value="RSL30600.1"/>
    <property type="molecule type" value="Genomic_DNA"/>
</dbReference>
<dbReference type="GO" id="GO:0032259">
    <property type="term" value="P:methylation"/>
    <property type="evidence" value="ECO:0007669"/>
    <property type="project" value="UniProtKB-KW"/>
</dbReference>
<dbReference type="Proteomes" id="UP000275076">
    <property type="component" value="Unassembled WGS sequence"/>
</dbReference>
<evidence type="ECO:0000313" key="3">
    <source>
        <dbReference type="Proteomes" id="UP000275076"/>
    </source>
</evidence>
<protein>
    <submittedName>
        <fullName evidence="2">Class I SAM-dependent methyltransferase</fullName>
    </submittedName>
</protein>
<dbReference type="SUPFAM" id="SSF53335">
    <property type="entry name" value="S-adenosyl-L-methionine-dependent methyltransferases"/>
    <property type="match status" value="1"/>
</dbReference>
<dbReference type="PANTHER" id="PTHR43591">
    <property type="entry name" value="METHYLTRANSFERASE"/>
    <property type="match status" value="1"/>
</dbReference>
<reference evidence="2 3" key="1">
    <citation type="submission" date="2018-10" db="EMBL/GenBank/DDBJ databases">
        <title>Draft genome sequence of Bacillus salarius IM0101, isolated from a hypersaline soil in Inner Mongolia, China.</title>
        <authorList>
            <person name="Yamprayoonswat W."/>
            <person name="Boonvisut S."/>
            <person name="Jumpathong W."/>
            <person name="Sittihan S."/>
            <person name="Ruangsuj P."/>
            <person name="Wanthongcharoen S."/>
            <person name="Thongpramul N."/>
            <person name="Pimmason S."/>
            <person name="Yu B."/>
            <person name="Yasawong M."/>
        </authorList>
    </citation>
    <scope>NUCLEOTIDE SEQUENCE [LARGE SCALE GENOMIC DNA]</scope>
    <source>
        <strain evidence="2 3">IM0101</strain>
    </source>
</reference>
<evidence type="ECO:0000259" key="1">
    <source>
        <dbReference type="Pfam" id="PF13649"/>
    </source>
</evidence>
<sequence length="256" mass="29851">MQTSWKEKSIADDFEAYNDTLEENLGFRFIFEYLNKKEIGTILDYGCGPGKVAYRLAQNHKKEVIAVDESKEMIQIANQKRSHDLVNYHLIKEDNLSFLADDSVDAAMVCYVFINTAEERRIKRIMTEIHRVLKPGGNILVLDTNPSSTGIPFYTFQNGETGRTYGYGESRKEWLNLPNGEKLVLHDFHWPKFMYKQILKEVGFFRIDQMEPTLYDIPKEEISEVNNKFQLSELKNEWNYPPFVIFKAHKASNSND</sequence>
<proteinExistence type="predicted"/>
<dbReference type="InterPro" id="IPR041698">
    <property type="entry name" value="Methyltransf_25"/>
</dbReference>
<dbReference type="OrthoDB" id="9810615at2"/>
<keyword evidence="2" id="KW-0808">Transferase</keyword>
<evidence type="ECO:0000313" key="2">
    <source>
        <dbReference type="EMBL" id="RSL30600.1"/>
    </source>
</evidence>
<organism evidence="2 3">
    <name type="scientific">Salibacterium salarium</name>
    <dbReference type="NCBI Taxonomy" id="284579"/>
    <lineage>
        <taxon>Bacteria</taxon>
        <taxon>Bacillati</taxon>
        <taxon>Bacillota</taxon>
        <taxon>Bacilli</taxon>
        <taxon>Bacillales</taxon>
        <taxon>Bacillaceae</taxon>
    </lineage>
</organism>
<feature type="domain" description="Methyltransferase" evidence="1">
    <location>
        <begin position="42"/>
        <end position="137"/>
    </location>
</feature>
<name>A0A3R9RA06_9BACI</name>
<keyword evidence="3" id="KW-1185">Reference proteome</keyword>
<gene>
    <name evidence="2" type="ORF">D7Z54_24880</name>
</gene>
<dbReference type="Gene3D" id="3.40.50.150">
    <property type="entry name" value="Vaccinia Virus protein VP39"/>
    <property type="match status" value="1"/>
</dbReference>
<comment type="caution">
    <text evidence="2">The sequence shown here is derived from an EMBL/GenBank/DDBJ whole genome shotgun (WGS) entry which is preliminary data.</text>
</comment>
<accession>A0A3R9RA06</accession>
<dbReference type="RefSeq" id="WP_125560184.1">
    <property type="nucleotide sequence ID" value="NZ_RBVX01000034.1"/>
</dbReference>
<dbReference type="InterPro" id="IPR029063">
    <property type="entry name" value="SAM-dependent_MTases_sf"/>
</dbReference>
<dbReference type="AlphaFoldDB" id="A0A3R9RA06"/>
<keyword evidence="2" id="KW-0489">Methyltransferase</keyword>
<dbReference type="PANTHER" id="PTHR43591:SF110">
    <property type="entry name" value="RHODANESE DOMAIN-CONTAINING PROTEIN"/>
    <property type="match status" value="1"/>
</dbReference>